<dbReference type="Gene3D" id="2.40.50.140">
    <property type="entry name" value="Nucleic acid-binding proteins"/>
    <property type="match status" value="1"/>
</dbReference>
<dbReference type="InterPro" id="IPR003717">
    <property type="entry name" value="RecO"/>
</dbReference>
<evidence type="ECO:0000256" key="3">
    <source>
        <dbReference type="ARBA" id="ARBA00022763"/>
    </source>
</evidence>
<dbReference type="Gene3D" id="1.20.1440.120">
    <property type="entry name" value="Recombination protein O, C-terminal domain"/>
    <property type="match status" value="1"/>
</dbReference>
<evidence type="ECO:0000256" key="7">
    <source>
        <dbReference type="HAMAP-Rule" id="MF_00201"/>
    </source>
</evidence>
<dbReference type="GO" id="GO:0006310">
    <property type="term" value="P:DNA recombination"/>
    <property type="evidence" value="ECO:0007669"/>
    <property type="project" value="UniProtKB-UniRule"/>
</dbReference>
<accession>A0A932ZU42</accession>
<dbReference type="PANTHER" id="PTHR33991">
    <property type="entry name" value="DNA REPAIR PROTEIN RECO"/>
    <property type="match status" value="1"/>
</dbReference>
<gene>
    <name evidence="7 9" type="primary">recO</name>
    <name evidence="9" type="ORF">HY618_04360</name>
</gene>
<feature type="domain" description="DNA replication/recombination mediator RecO N-terminal" evidence="8">
    <location>
        <begin position="1"/>
        <end position="80"/>
    </location>
</feature>
<keyword evidence="5 7" id="KW-0234">DNA repair</keyword>
<comment type="similarity">
    <text evidence="1 7">Belongs to the RecO family.</text>
</comment>
<dbReference type="SUPFAM" id="SSF57863">
    <property type="entry name" value="ArfGap/RecO-like zinc finger"/>
    <property type="match status" value="1"/>
</dbReference>
<dbReference type="InterPro" id="IPR037278">
    <property type="entry name" value="ARFGAP/RecO"/>
</dbReference>
<name>A0A932ZU42_UNCTE</name>
<evidence type="ECO:0000256" key="2">
    <source>
        <dbReference type="ARBA" id="ARBA00021310"/>
    </source>
</evidence>
<evidence type="ECO:0000256" key="1">
    <source>
        <dbReference type="ARBA" id="ARBA00007452"/>
    </source>
</evidence>
<dbReference type="SUPFAM" id="SSF50249">
    <property type="entry name" value="Nucleic acid-binding proteins"/>
    <property type="match status" value="1"/>
</dbReference>
<keyword evidence="3 7" id="KW-0227">DNA damage</keyword>
<dbReference type="NCBIfam" id="TIGR00613">
    <property type="entry name" value="reco"/>
    <property type="match status" value="1"/>
</dbReference>
<dbReference type="AlphaFoldDB" id="A0A932ZU42"/>
<comment type="function">
    <text evidence="7">Involved in DNA repair and RecF pathway recombination.</text>
</comment>
<protein>
    <recommendedName>
        <fullName evidence="2 7">DNA repair protein RecO</fullName>
    </recommendedName>
    <alternativeName>
        <fullName evidence="6 7">Recombination protein O</fullName>
    </alternativeName>
</protein>
<proteinExistence type="inferred from homology"/>
<evidence type="ECO:0000313" key="10">
    <source>
        <dbReference type="Proteomes" id="UP000752292"/>
    </source>
</evidence>
<dbReference type="Pfam" id="PF02565">
    <property type="entry name" value="RecO_C"/>
    <property type="match status" value="1"/>
</dbReference>
<reference evidence="9" key="1">
    <citation type="submission" date="2020-07" db="EMBL/GenBank/DDBJ databases">
        <title>Huge and variable diversity of episymbiotic CPR bacteria and DPANN archaea in groundwater ecosystems.</title>
        <authorList>
            <person name="He C.Y."/>
            <person name="Keren R."/>
            <person name="Whittaker M."/>
            <person name="Farag I.F."/>
            <person name="Doudna J."/>
            <person name="Cate J.H.D."/>
            <person name="Banfield J.F."/>
        </authorList>
    </citation>
    <scope>NUCLEOTIDE SEQUENCE</scope>
    <source>
        <strain evidence="9">NC_groundwater_1370_Ag_S-0.2um_69_93</strain>
    </source>
</reference>
<sequence>MSIREDEAIVLGAKPYSNTSLIAALLTRKAGKVRLVAEGVRSPKSRVGVGLEPATHVHLEWFESPKRELGALRKCETLTVFRRPWEDFEAMQAAGRFLRAVDRVLGPHEGEEAHFGLLRAALEALEEGAAPGGLEALFMILLLQSLGLAPAPRYCEECAKTPGGEAALLDTAAGELRCLRCPRKPAQGVRLRAGAVATLQEALRLGPKCLRTLQVLPSLQPEVRQAAEAFLAYHTGASFSPKRRGAPLPALTGKRRGR</sequence>
<organism evidence="9 10">
    <name type="scientific">Tectimicrobiota bacterium</name>
    <dbReference type="NCBI Taxonomy" id="2528274"/>
    <lineage>
        <taxon>Bacteria</taxon>
        <taxon>Pseudomonadati</taxon>
        <taxon>Nitrospinota/Tectimicrobiota group</taxon>
        <taxon>Candidatus Tectimicrobiota</taxon>
    </lineage>
</organism>
<dbReference type="InterPro" id="IPR022572">
    <property type="entry name" value="DNA_rep/recomb_RecO_N"/>
</dbReference>
<dbReference type="GO" id="GO:0043590">
    <property type="term" value="C:bacterial nucleoid"/>
    <property type="evidence" value="ECO:0007669"/>
    <property type="project" value="TreeGrafter"/>
</dbReference>
<dbReference type="Gene3D" id="6.20.220.20">
    <property type="entry name" value="Recombination protein O, zinc-binding domain"/>
    <property type="match status" value="1"/>
</dbReference>
<dbReference type="HAMAP" id="MF_00201">
    <property type="entry name" value="RecO"/>
    <property type="match status" value="1"/>
</dbReference>
<evidence type="ECO:0000256" key="5">
    <source>
        <dbReference type="ARBA" id="ARBA00023204"/>
    </source>
</evidence>
<evidence type="ECO:0000259" key="8">
    <source>
        <dbReference type="Pfam" id="PF11967"/>
    </source>
</evidence>
<dbReference type="PANTHER" id="PTHR33991:SF1">
    <property type="entry name" value="DNA REPAIR PROTEIN RECO"/>
    <property type="match status" value="1"/>
</dbReference>
<dbReference type="GO" id="GO:0006302">
    <property type="term" value="P:double-strand break repair"/>
    <property type="evidence" value="ECO:0007669"/>
    <property type="project" value="TreeGrafter"/>
</dbReference>
<dbReference type="InterPro" id="IPR012340">
    <property type="entry name" value="NA-bd_OB-fold"/>
</dbReference>
<dbReference type="Pfam" id="PF11967">
    <property type="entry name" value="RecO_N"/>
    <property type="match status" value="1"/>
</dbReference>
<keyword evidence="4 7" id="KW-0233">DNA recombination</keyword>
<dbReference type="Proteomes" id="UP000752292">
    <property type="component" value="Unassembled WGS sequence"/>
</dbReference>
<evidence type="ECO:0000256" key="6">
    <source>
        <dbReference type="ARBA" id="ARBA00033409"/>
    </source>
</evidence>
<dbReference type="InterPro" id="IPR042242">
    <property type="entry name" value="RecO_C"/>
</dbReference>
<evidence type="ECO:0000313" key="9">
    <source>
        <dbReference type="EMBL" id="MBI4251673.1"/>
    </source>
</evidence>
<dbReference type="EMBL" id="JACQRX010000192">
    <property type="protein sequence ID" value="MBI4251673.1"/>
    <property type="molecule type" value="Genomic_DNA"/>
</dbReference>
<evidence type="ECO:0000256" key="4">
    <source>
        <dbReference type="ARBA" id="ARBA00023172"/>
    </source>
</evidence>
<comment type="caution">
    <text evidence="9">The sequence shown here is derived from an EMBL/GenBank/DDBJ whole genome shotgun (WGS) entry which is preliminary data.</text>
</comment>